<reference evidence="1" key="2">
    <citation type="submission" date="2023-06" db="EMBL/GenBank/DDBJ databases">
        <authorList>
            <person name="Sun Q."/>
            <person name="Zhou Y."/>
        </authorList>
    </citation>
    <scope>NUCLEOTIDE SEQUENCE</scope>
    <source>
        <strain evidence="1">CGMCC 1.10859</strain>
    </source>
</reference>
<protein>
    <submittedName>
        <fullName evidence="1">Uncharacterized protein</fullName>
    </submittedName>
</protein>
<organism evidence="1 2">
    <name type="scientific">Allgaiera indica</name>
    <dbReference type="NCBI Taxonomy" id="765699"/>
    <lineage>
        <taxon>Bacteria</taxon>
        <taxon>Pseudomonadati</taxon>
        <taxon>Pseudomonadota</taxon>
        <taxon>Alphaproteobacteria</taxon>
        <taxon>Rhodobacterales</taxon>
        <taxon>Paracoccaceae</taxon>
        <taxon>Allgaiera</taxon>
    </lineage>
</organism>
<accession>A0AAN4UPR6</accession>
<proteinExistence type="predicted"/>
<dbReference type="Proteomes" id="UP000634647">
    <property type="component" value="Unassembled WGS sequence"/>
</dbReference>
<dbReference type="AlphaFoldDB" id="A0AAN4UPR6"/>
<evidence type="ECO:0000313" key="2">
    <source>
        <dbReference type="Proteomes" id="UP000634647"/>
    </source>
</evidence>
<evidence type="ECO:0000313" key="1">
    <source>
        <dbReference type="EMBL" id="GHD99969.1"/>
    </source>
</evidence>
<name>A0AAN4UPR6_9RHOB</name>
<sequence>MMCSQLEMARAYLGPRRSYKGAWSSARGWRTGEAWGKPAWSHVRSGARADRVGRARAPRVWRLARDTWATARRRLCLPVGTA</sequence>
<gene>
    <name evidence="1" type="ORF">GCM10008024_09810</name>
</gene>
<reference evidence="1" key="1">
    <citation type="journal article" date="2014" name="Int. J. Syst. Evol. Microbiol.">
        <title>Complete genome sequence of Corynebacterium casei LMG S-19264T (=DSM 44701T), isolated from a smear-ripened cheese.</title>
        <authorList>
            <consortium name="US DOE Joint Genome Institute (JGI-PGF)"/>
            <person name="Walter F."/>
            <person name="Albersmeier A."/>
            <person name="Kalinowski J."/>
            <person name="Ruckert C."/>
        </authorList>
    </citation>
    <scope>NUCLEOTIDE SEQUENCE</scope>
    <source>
        <strain evidence="1">CGMCC 1.10859</strain>
    </source>
</reference>
<dbReference type="EMBL" id="BNAB01000003">
    <property type="protein sequence ID" value="GHD99969.1"/>
    <property type="molecule type" value="Genomic_DNA"/>
</dbReference>
<comment type="caution">
    <text evidence="1">The sequence shown here is derived from an EMBL/GenBank/DDBJ whole genome shotgun (WGS) entry which is preliminary data.</text>
</comment>